<keyword evidence="2 8" id="KW-0645">Protease</keyword>
<comment type="caution">
    <text evidence="11">The sequence shown here is derived from an EMBL/GenBank/DDBJ whole genome shotgun (WGS) entry which is preliminary data.</text>
</comment>
<dbReference type="PANTHER" id="PTHR24276:SF91">
    <property type="entry name" value="AT26814P-RELATED"/>
    <property type="match status" value="1"/>
</dbReference>
<dbReference type="InterPro" id="IPR009003">
    <property type="entry name" value="Peptidase_S1_PA"/>
</dbReference>
<dbReference type="SMART" id="SM00020">
    <property type="entry name" value="Tryp_SPc"/>
    <property type="match status" value="1"/>
</dbReference>
<keyword evidence="3 9" id="KW-0732">Signal</keyword>
<keyword evidence="12" id="KW-1185">Reference proteome</keyword>
<evidence type="ECO:0000256" key="8">
    <source>
        <dbReference type="RuleBase" id="RU363034"/>
    </source>
</evidence>
<feature type="domain" description="Peptidase S1" evidence="10">
    <location>
        <begin position="33"/>
        <end position="258"/>
    </location>
</feature>
<dbReference type="PROSITE" id="PS50240">
    <property type="entry name" value="TRYPSIN_DOM"/>
    <property type="match status" value="1"/>
</dbReference>
<dbReference type="AlphaFoldDB" id="A0AAV8XX29"/>
<evidence type="ECO:0000256" key="9">
    <source>
        <dbReference type="SAM" id="SignalP"/>
    </source>
</evidence>
<evidence type="ECO:0000256" key="6">
    <source>
        <dbReference type="ARBA" id="ARBA00023145"/>
    </source>
</evidence>
<evidence type="ECO:0000313" key="12">
    <source>
        <dbReference type="Proteomes" id="UP001162162"/>
    </source>
</evidence>
<evidence type="ECO:0000313" key="11">
    <source>
        <dbReference type="EMBL" id="KAJ8942830.1"/>
    </source>
</evidence>
<dbReference type="SUPFAM" id="SSF50494">
    <property type="entry name" value="Trypsin-like serine proteases"/>
    <property type="match status" value="1"/>
</dbReference>
<dbReference type="GO" id="GO:0006508">
    <property type="term" value="P:proteolysis"/>
    <property type="evidence" value="ECO:0007669"/>
    <property type="project" value="UniProtKB-KW"/>
</dbReference>
<organism evidence="11 12">
    <name type="scientific">Aromia moschata</name>
    <dbReference type="NCBI Taxonomy" id="1265417"/>
    <lineage>
        <taxon>Eukaryota</taxon>
        <taxon>Metazoa</taxon>
        <taxon>Ecdysozoa</taxon>
        <taxon>Arthropoda</taxon>
        <taxon>Hexapoda</taxon>
        <taxon>Insecta</taxon>
        <taxon>Pterygota</taxon>
        <taxon>Neoptera</taxon>
        <taxon>Endopterygota</taxon>
        <taxon>Coleoptera</taxon>
        <taxon>Polyphaga</taxon>
        <taxon>Cucujiformia</taxon>
        <taxon>Chrysomeloidea</taxon>
        <taxon>Cerambycidae</taxon>
        <taxon>Cerambycinae</taxon>
        <taxon>Callichromatini</taxon>
        <taxon>Aromia</taxon>
    </lineage>
</organism>
<dbReference type="FunFam" id="2.40.10.10:FF:000077">
    <property type="entry name" value="Predicted protein"/>
    <property type="match status" value="1"/>
</dbReference>
<dbReference type="GO" id="GO:0004252">
    <property type="term" value="F:serine-type endopeptidase activity"/>
    <property type="evidence" value="ECO:0007669"/>
    <property type="project" value="InterPro"/>
</dbReference>
<keyword evidence="7" id="KW-1015">Disulfide bond</keyword>
<keyword evidence="6" id="KW-0865">Zymogen</keyword>
<dbReference type="PRINTS" id="PR00722">
    <property type="entry name" value="CHYMOTRYPSIN"/>
</dbReference>
<dbReference type="PROSITE" id="PS00135">
    <property type="entry name" value="TRYPSIN_SER"/>
    <property type="match status" value="1"/>
</dbReference>
<dbReference type="PANTHER" id="PTHR24276">
    <property type="entry name" value="POLYSERASE-RELATED"/>
    <property type="match status" value="1"/>
</dbReference>
<evidence type="ECO:0000256" key="4">
    <source>
        <dbReference type="ARBA" id="ARBA00022801"/>
    </source>
</evidence>
<comment type="similarity">
    <text evidence="1">Belongs to the peptidase S1 family.</text>
</comment>
<keyword evidence="5 8" id="KW-0720">Serine protease</keyword>
<evidence type="ECO:0000256" key="5">
    <source>
        <dbReference type="ARBA" id="ARBA00022825"/>
    </source>
</evidence>
<dbReference type="PROSITE" id="PS00134">
    <property type="entry name" value="TRYPSIN_HIS"/>
    <property type="match status" value="1"/>
</dbReference>
<evidence type="ECO:0000256" key="7">
    <source>
        <dbReference type="ARBA" id="ARBA00023157"/>
    </source>
</evidence>
<dbReference type="Proteomes" id="UP001162162">
    <property type="component" value="Unassembled WGS sequence"/>
</dbReference>
<proteinExistence type="inferred from homology"/>
<dbReference type="Pfam" id="PF00089">
    <property type="entry name" value="Trypsin"/>
    <property type="match status" value="1"/>
</dbReference>
<gene>
    <name evidence="11" type="ORF">NQ318_022845</name>
</gene>
<keyword evidence="4 8" id="KW-0378">Hydrolase</keyword>
<dbReference type="InterPro" id="IPR050430">
    <property type="entry name" value="Peptidase_S1"/>
</dbReference>
<dbReference type="InterPro" id="IPR018114">
    <property type="entry name" value="TRYPSIN_HIS"/>
</dbReference>
<evidence type="ECO:0000256" key="3">
    <source>
        <dbReference type="ARBA" id="ARBA00022729"/>
    </source>
</evidence>
<reference evidence="11" key="1">
    <citation type="journal article" date="2023" name="Insect Mol. Biol.">
        <title>Genome sequencing provides insights into the evolution of gene families encoding plant cell wall-degrading enzymes in longhorned beetles.</title>
        <authorList>
            <person name="Shin N.R."/>
            <person name="Okamura Y."/>
            <person name="Kirsch R."/>
            <person name="Pauchet Y."/>
        </authorList>
    </citation>
    <scope>NUCLEOTIDE SEQUENCE</scope>
    <source>
        <strain evidence="11">AMC_N1</strain>
    </source>
</reference>
<dbReference type="InterPro" id="IPR043504">
    <property type="entry name" value="Peptidase_S1_PA_chymotrypsin"/>
</dbReference>
<dbReference type="EMBL" id="JAPWTK010000312">
    <property type="protein sequence ID" value="KAJ8942830.1"/>
    <property type="molecule type" value="Genomic_DNA"/>
</dbReference>
<evidence type="ECO:0000256" key="1">
    <source>
        <dbReference type="ARBA" id="ARBA00007664"/>
    </source>
</evidence>
<evidence type="ECO:0000259" key="10">
    <source>
        <dbReference type="PROSITE" id="PS50240"/>
    </source>
</evidence>
<dbReference type="InterPro" id="IPR001314">
    <property type="entry name" value="Peptidase_S1A"/>
</dbReference>
<name>A0AAV8XX29_9CUCU</name>
<accession>A0AAV8XX29</accession>
<dbReference type="Gene3D" id="2.40.10.10">
    <property type="entry name" value="Trypsin-like serine proteases"/>
    <property type="match status" value="2"/>
</dbReference>
<protein>
    <recommendedName>
        <fullName evidence="10">Peptidase S1 domain-containing protein</fullName>
    </recommendedName>
</protein>
<feature type="chain" id="PRO_5043653456" description="Peptidase S1 domain-containing protein" evidence="9">
    <location>
        <begin position="18"/>
        <end position="259"/>
    </location>
</feature>
<dbReference type="InterPro" id="IPR001254">
    <property type="entry name" value="Trypsin_dom"/>
</dbReference>
<dbReference type="CDD" id="cd00190">
    <property type="entry name" value="Tryp_SPc"/>
    <property type="match status" value="1"/>
</dbReference>
<evidence type="ECO:0000256" key="2">
    <source>
        <dbReference type="ARBA" id="ARBA00022670"/>
    </source>
</evidence>
<dbReference type="InterPro" id="IPR033116">
    <property type="entry name" value="TRYPSIN_SER"/>
</dbReference>
<feature type="signal peptide" evidence="9">
    <location>
        <begin position="1"/>
        <end position="17"/>
    </location>
</feature>
<sequence length="259" mass="27533">MSNSVVVLLAVVVVANCAPQGREVPPSPFEGRIVGGHDADIKDYPYQLSLLFKGKHMCGASIIGEKWALTAGHCVDGMTADVLSVRAGSSILETGGQLIKVKKFYAHPKFSAEVADYDMALLELETSIAMTDSSAVIKLVDGKSRDLQGKEATVTGWGTVYEDDESLPSQLQVVEVPVLGDDECRRFYGNDKITDRMLCAGLIEGGKDSCQGDSGGPLVVDGKLIGIVSWGFGCAEPLLPGVYSNIASMRDFVTQITGI</sequence>